<feature type="compositionally biased region" description="Polar residues" evidence="1">
    <location>
        <begin position="22"/>
        <end position="35"/>
    </location>
</feature>
<reference evidence="2 3" key="1">
    <citation type="submission" date="2016-11" db="EMBL/GenBank/DDBJ databases">
        <authorList>
            <person name="Jaros S."/>
            <person name="Januszkiewicz K."/>
            <person name="Wedrychowicz H."/>
        </authorList>
    </citation>
    <scope>NUCLEOTIDE SEQUENCE [LARGE SCALE GENOMIC DNA]</scope>
    <source>
        <strain evidence="2 3">DSM 43832</strain>
    </source>
</reference>
<keyword evidence="3" id="KW-1185">Reference proteome</keyword>
<dbReference type="Proteomes" id="UP000184363">
    <property type="component" value="Unassembled WGS sequence"/>
</dbReference>
<dbReference type="AlphaFoldDB" id="A0A1M6X909"/>
<evidence type="ECO:0000313" key="2">
    <source>
        <dbReference type="EMBL" id="SHL02359.1"/>
    </source>
</evidence>
<proteinExistence type="predicted"/>
<evidence type="ECO:0000313" key="3">
    <source>
        <dbReference type="Proteomes" id="UP000184363"/>
    </source>
</evidence>
<name>A0A1M6X909_PSETH</name>
<evidence type="ECO:0000256" key="1">
    <source>
        <dbReference type="SAM" id="MobiDB-lite"/>
    </source>
</evidence>
<sequence>MITAVSPARSSALRTAEPNPVVTPQPTSTATCSGNPSSIFTTDFTGTTVCRANVPSRHIWPMSSPRAWKR</sequence>
<organism evidence="2 3">
    <name type="scientific">Pseudonocardia thermophila</name>
    <dbReference type="NCBI Taxonomy" id="1848"/>
    <lineage>
        <taxon>Bacteria</taxon>
        <taxon>Bacillati</taxon>
        <taxon>Actinomycetota</taxon>
        <taxon>Actinomycetes</taxon>
        <taxon>Pseudonocardiales</taxon>
        <taxon>Pseudonocardiaceae</taxon>
        <taxon>Pseudonocardia</taxon>
    </lineage>
</organism>
<feature type="region of interest" description="Disordered" evidence="1">
    <location>
        <begin position="1"/>
        <end position="35"/>
    </location>
</feature>
<accession>A0A1M6X909</accession>
<dbReference type="EMBL" id="FRAP01000016">
    <property type="protein sequence ID" value="SHL02359.1"/>
    <property type="molecule type" value="Genomic_DNA"/>
</dbReference>
<protein>
    <submittedName>
        <fullName evidence="2">Uncharacterized protein</fullName>
    </submittedName>
</protein>
<gene>
    <name evidence="2" type="ORF">SAMN05443637_116103</name>
</gene>